<dbReference type="EMBL" id="JAULSV010000004">
    <property type="protein sequence ID" value="KAK0646845.1"/>
    <property type="molecule type" value="Genomic_DNA"/>
</dbReference>
<dbReference type="PROSITE" id="PS50089">
    <property type="entry name" value="ZF_RING_2"/>
    <property type="match status" value="1"/>
</dbReference>
<accession>A0AA39Y995</accession>
<keyword evidence="1" id="KW-0863">Zinc-finger</keyword>
<dbReference type="SUPFAM" id="SSF57850">
    <property type="entry name" value="RING/U-box"/>
    <property type="match status" value="1"/>
</dbReference>
<keyword evidence="5" id="KW-1185">Reference proteome</keyword>
<dbReference type="InterPro" id="IPR013083">
    <property type="entry name" value="Znf_RING/FYVE/PHD"/>
</dbReference>
<evidence type="ECO:0000256" key="2">
    <source>
        <dbReference type="SAM" id="MobiDB-lite"/>
    </source>
</evidence>
<comment type="caution">
    <text evidence="4">The sequence shown here is derived from an EMBL/GenBank/DDBJ whole genome shotgun (WGS) entry which is preliminary data.</text>
</comment>
<dbReference type="SMART" id="SM00184">
    <property type="entry name" value="RING"/>
    <property type="match status" value="1"/>
</dbReference>
<dbReference type="GO" id="GO:0008270">
    <property type="term" value="F:zinc ion binding"/>
    <property type="evidence" value="ECO:0007669"/>
    <property type="project" value="UniProtKB-KW"/>
</dbReference>
<dbReference type="InterPro" id="IPR001841">
    <property type="entry name" value="Znf_RING"/>
</dbReference>
<protein>
    <recommendedName>
        <fullName evidence="3">RING-type domain-containing protein</fullName>
    </recommendedName>
</protein>
<feature type="region of interest" description="Disordered" evidence="2">
    <location>
        <begin position="159"/>
        <end position="212"/>
    </location>
</feature>
<evidence type="ECO:0000256" key="1">
    <source>
        <dbReference type="PROSITE-ProRule" id="PRU00175"/>
    </source>
</evidence>
<dbReference type="AlphaFoldDB" id="A0AA39Y995"/>
<evidence type="ECO:0000313" key="5">
    <source>
        <dbReference type="Proteomes" id="UP001174936"/>
    </source>
</evidence>
<feature type="compositionally biased region" description="Acidic residues" evidence="2">
    <location>
        <begin position="177"/>
        <end position="212"/>
    </location>
</feature>
<feature type="domain" description="RING-type" evidence="3">
    <location>
        <begin position="33"/>
        <end position="104"/>
    </location>
</feature>
<dbReference type="Proteomes" id="UP001174936">
    <property type="component" value="Unassembled WGS sequence"/>
</dbReference>
<sequence length="282" mass="30787">MPIATLPRRQEECFHLIRQWLRTHSGAEPYAICPICQLAELRIAGISPSPTSTTATATTAADIDNGLQPAIVLPCTHMMCAPCFHTAAMVAAGSARWFACPICREPTTAERCGHSCHVELPGEGKEDAAVGFMMGIRIANDGFGRPEWCPPCLTGNPGLEKGDDTAGGGEECPAADMDGDDEDEDYDDDEDYHSDEDYLSPDDSADDPEEDDFRAVQLSRGWRIVEGTLHMRDFEGEIPGPDGLEFLSPLFNSSGDMDDFWAENDSVDSQDLFGLSRLFDEE</sequence>
<gene>
    <name evidence="4" type="ORF">B0T16DRAFT_511360</name>
</gene>
<name>A0AA39Y995_9PEZI</name>
<organism evidence="4 5">
    <name type="scientific">Cercophora newfieldiana</name>
    <dbReference type="NCBI Taxonomy" id="92897"/>
    <lineage>
        <taxon>Eukaryota</taxon>
        <taxon>Fungi</taxon>
        <taxon>Dikarya</taxon>
        <taxon>Ascomycota</taxon>
        <taxon>Pezizomycotina</taxon>
        <taxon>Sordariomycetes</taxon>
        <taxon>Sordariomycetidae</taxon>
        <taxon>Sordariales</taxon>
        <taxon>Lasiosphaeriaceae</taxon>
        <taxon>Cercophora</taxon>
    </lineage>
</organism>
<dbReference type="Gene3D" id="3.30.40.10">
    <property type="entry name" value="Zinc/RING finger domain, C3HC4 (zinc finger)"/>
    <property type="match status" value="1"/>
</dbReference>
<evidence type="ECO:0000259" key="3">
    <source>
        <dbReference type="PROSITE" id="PS50089"/>
    </source>
</evidence>
<keyword evidence="1" id="KW-0479">Metal-binding</keyword>
<reference evidence="4" key="1">
    <citation type="submission" date="2023-06" db="EMBL/GenBank/DDBJ databases">
        <title>Genome-scale phylogeny and comparative genomics of the fungal order Sordariales.</title>
        <authorList>
            <consortium name="Lawrence Berkeley National Laboratory"/>
            <person name="Hensen N."/>
            <person name="Bonometti L."/>
            <person name="Westerberg I."/>
            <person name="Brannstrom I.O."/>
            <person name="Guillou S."/>
            <person name="Cros-Aarteil S."/>
            <person name="Calhoun S."/>
            <person name="Haridas S."/>
            <person name="Kuo A."/>
            <person name="Mondo S."/>
            <person name="Pangilinan J."/>
            <person name="Riley R."/>
            <person name="Labutti K."/>
            <person name="Andreopoulos B."/>
            <person name="Lipzen A."/>
            <person name="Chen C."/>
            <person name="Yanf M."/>
            <person name="Daum C."/>
            <person name="Ng V."/>
            <person name="Clum A."/>
            <person name="Steindorff A."/>
            <person name="Ohm R."/>
            <person name="Martin F."/>
            <person name="Silar P."/>
            <person name="Natvig D."/>
            <person name="Lalanne C."/>
            <person name="Gautier V."/>
            <person name="Ament-Velasquez S.L."/>
            <person name="Kruys A."/>
            <person name="Hutchinson M.I."/>
            <person name="Powell A.J."/>
            <person name="Barry K."/>
            <person name="Miller A.N."/>
            <person name="Grigoriev I.V."/>
            <person name="Debuchy R."/>
            <person name="Gladieux P."/>
            <person name="Thoren M.H."/>
            <person name="Johannesson H."/>
        </authorList>
    </citation>
    <scope>NUCLEOTIDE SEQUENCE</scope>
    <source>
        <strain evidence="4">SMH2532-1</strain>
    </source>
</reference>
<evidence type="ECO:0000313" key="4">
    <source>
        <dbReference type="EMBL" id="KAK0646845.1"/>
    </source>
</evidence>
<proteinExistence type="predicted"/>
<keyword evidence="1" id="KW-0862">Zinc</keyword>